<protein>
    <submittedName>
        <fullName evidence="3">DnaJ-domain-containing protein</fullName>
    </submittedName>
</protein>
<dbReference type="Proteomes" id="UP000799291">
    <property type="component" value="Unassembled WGS sequence"/>
</dbReference>
<dbReference type="InterPro" id="IPR036869">
    <property type="entry name" value="J_dom_sf"/>
</dbReference>
<feature type="region of interest" description="Disordered" evidence="1">
    <location>
        <begin position="13"/>
        <end position="188"/>
    </location>
</feature>
<organism evidence="3 4">
    <name type="scientific">Lentithecium fluviatile CBS 122367</name>
    <dbReference type="NCBI Taxonomy" id="1168545"/>
    <lineage>
        <taxon>Eukaryota</taxon>
        <taxon>Fungi</taxon>
        <taxon>Dikarya</taxon>
        <taxon>Ascomycota</taxon>
        <taxon>Pezizomycotina</taxon>
        <taxon>Dothideomycetes</taxon>
        <taxon>Pleosporomycetidae</taxon>
        <taxon>Pleosporales</taxon>
        <taxon>Massarineae</taxon>
        <taxon>Lentitheciaceae</taxon>
        <taxon>Lentithecium</taxon>
    </lineage>
</organism>
<dbReference type="Gene3D" id="1.10.287.110">
    <property type="entry name" value="DnaJ domain"/>
    <property type="match status" value="1"/>
</dbReference>
<dbReference type="Pfam" id="PF00226">
    <property type="entry name" value="DnaJ"/>
    <property type="match status" value="1"/>
</dbReference>
<dbReference type="AlphaFoldDB" id="A0A6G1IS65"/>
<keyword evidence="4" id="KW-1185">Reference proteome</keyword>
<gene>
    <name evidence="3" type="ORF">K458DRAFT_392475</name>
</gene>
<dbReference type="PANTHER" id="PTHR44144:SF1">
    <property type="entry name" value="DNAJ HOMOLOG SUBFAMILY C MEMBER 9"/>
    <property type="match status" value="1"/>
</dbReference>
<name>A0A6G1IS65_9PLEO</name>
<reference evidence="3" key="1">
    <citation type="journal article" date="2020" name="Stud. Mycol.">
        <title>101 Dothideomycetes genomes: a test case for predicting lifestyles and emergence of pathogens.</title>
        <authorList>
            <person name="Haridas S."/>
            <person name="Albert R."/>
            <person name="Binder M."/>
            <person name="Bloem J."/>
            <person name="Labutti K."/>
            <person name="Salamov A."/>
            <person name="Andreopoulos B."/>
            <person name="Baker S."/>
            <person name="Barry K."/>
            <person name="Bills G."/>
            <person name="Bluhm B."/>
            <person name="Cannon C."/>
            <person name="Castanera R."/>
            <person name="Culley D."/>
            <person name="Daum C."/>
            <person name="Ezra D."/>
            <person name="Gonzalez J."/>
            <person name="Henrissat B."/>
            <person name="Kuo A."/>
            <person name="Liang C."/>
            <person name="Lipzen A."/>
            <person name="Lutzoni F."/>
            <person name="Magnuson J."/>
            <person name="Mondo S."/>
            <person name="Nolan M."/>
            <person name="Ohm R."/>
            <person name="Pangilinan J."/>
            <person name="Park H.-J."/>
            <person name="Ramirez L."/>
            <person name="Alfaro M."/>
            <person name="Sun H."/>
            <person name="Tritt A."/>
            <person name="Yoshinaga Y."/>
            <person name="Zwiers L.-H."/>
            <person name="Turgeon B."/>
            <person name="Goodwin S."/>
            <person name="Spatafora J."/>
            <person name="Crous P."/>
            <person name="Grigoriev I."/>
        </authorList>
    </citation>
    <scope>NUCLEOTIDE SEQUENCE</scope>
    <source>
        <strain evidence="3">CBS 122367</strain>
    </source>
</reference>
<dbReference type="GO" id="GO:0031072">
    <property type="term" value="F:heat shock protein binding"/>
    <property type="evidence" value="ECO:0007669"/>
    <property type="project" value="TreeGrafter"/>
</dbReference>
<dbReference type="GO" id="GO:0005634">
    <property type="term" value="C:nucleus"/>
    <property type="evidence" value="ECO:0007669"/>
    <property type="project" value="TreeGrafter"/>
</dbReference>
<feature type="compositionally biased region" description="Low complexity" evidence="1">
    <location>
        <begin position="135"/>
        <end position="148"/>
    </location>
</feature>
<dbReference type="PROSITE" id="PS50076">
    <property type="entry name" value="DNAJ_2"/>
    <property type="match status" value="1"/>
</dbReference>
<sequence length="266" mass="29018">MAYFTMNVITMTTSTGFTVAPESRSRSPIGGQGSREPLPSSDVPPAAQNPPKPLKGSRGKGSSSFAVYVDLESSFPAPKKGKPHETATPKKKGRAPLGALGDSGNSTSSPSPQEPDVPFTFNPFDPNWEDKENHVPYTPYTPAAAPVPSRLRQQPQSLTGAESRPIPRKNRRRDNANHHAASGPRGPRSMVLYDELEVKDWKACKKEIKKAVYKLALRVHPDKVSTGKAAATKKMQRILAARSVLLDAAKRRQYDRDGVLPLTWPC</sequence>
<evidence type="ECO:0000313" key="3">
    <source>
        <dbReference type="EMBL" id="KAF2680803.1"/>
    </source>
</evidence>
<dbReference type="InterPro" id="IPR052594">
    <property type="entry name" value="J_domain-containing_protein"/>
</dbReference>
<dbReference type="SMART" id="SM00271">
    <property type="entry name" value="DnaJ"/>
    <property type="match status" value="1"/>
</dbReference>
<evidence type="ECO:0000313" key="4">
    <source>
        <dbReference type="Proteomes" id="UP000799291"/>
    </source>
</evidence>
<dbReference type="CDD" id="cd06257">
    <property type="entry name" value="DnaJ"/>
    <property type="match status" value="1"/>
</dbReference>
<dbReference type="EMBL" id="MU005594">
    <property type="protein sequence ID" value="KAF2680803.1"/>
    <property type="molecule type" value="Genomic_DNA"/>
</dbReference>
<evidence type="ECO:0000256" key="1">
    <source>
        <dbReference type="SAM" id="MobiDB-lite"/>
    </source>
</evidence>
<dbReference type="PANTHER" id="PTHR44144">
    <property type="entry name" value="DNAJ HOMOLOG SUBFAMILY C MEMBER 9"/>
    <property type="match status" value="1"/>
</dbReference>
<dbReference type="GO" id="GO:0005737">
    <property type="term" value="C:cytoplasm"/>
    <property type="evidence" value="ECO:0007669"/>
    <property type="project" value="TreeGrafter"/>
</dbReference>
<feature type="compositionally biased region" description="Polar residues" evidence="1">
    <location>
        <begin position="151"/>
        <end position="160"/>
    </location>
</feature>
<evidence type="ECO:0000259" key="2">
    <source>
        <dbReference type="PROSITE" id="PS50076"/>
    </source>
</evidence>
<dbReference type="SUPFAM" id="SSF46565">
    <property type="entry name" value="Chaperone J-domain"/>
    <property type="match status" value="1"/>
</dbReference>
<dbReference type="InterPro" id="IPR001623">
    <property type="entry name" value="DnaJ_domain"/>
</dbReference>
<proteinExistence type="predicted"/>
<accession>A0A6G1IS65</accession>
<feature type="domain" description="J" evidence="2">
    <location>
        <begin position="191"/>
        <end position="258"/>
    </location>
</feature>
<dbReference type="OrthoDB" id="10250354at2759"/>